<evidence type="ECO:0000313" key="3">
    <source>
        <dbReference type="EMBL" id="OLV18031.1"/>
    </source>
</evidence>
<organism evidence="3 4">
    <name type="scientific">Deinococcus marmoris</name>
    <dbReference type="NCBI Taxonomy" id="249408"/>
    <lineage>
        <taxon>Bacteria</taxon>
        <taxon>Thermotogati</taxon>
        <taxon>Deinococcota</taxon>
        <taxon>Deinococci</taxon>
        <taxon>Deinococcales</taxon>
        <taxon>Deinococcaceae</taxon>
        <taxon>Deinococcus</taxon>
    </lineage>
</organism>
<sequence length="156" mass="16448">MTNRIRTTALILTAALSAAAFAQTTAPKTDTPAPVTAPAMSDSMMKAGMSGTFTALEAPTTGSVKLGKDAKGQYTLTISNLKTEPAPDLHVWLVPGGTVKDTPDLKKGKYTDLGKIETTAKSKTFVLPKGIDPAEYKNVVLWCDEFSVVFAAAVLK</sequence>
<dbReference type="Pfam" id="PF10517">
    <property type="entry name" value="DM13"/>
    <property type="match status" value="1"/>
</dbReference>
<name>A0A1U7NYN3_9DEIO</name>
<protein>
    <submittedName>
        <fullName evidence="3">Secreted protein</fullName>
    </submittedName>
</protein>
<feature type="chain" id="PRO_5012979275" evidence="1">
    <location>
        <begin position="23"/>
        <end position="156"/>
    </location>
</feature>
<keyword evidence="4" id="KW-1185">Reference proteome</keyword>
<comment type="caution">
    <text evidence="3">The sequence shown here is derived from an EMBL/GenBank/DDBJ whole genome shotgun (WGS) entry which is preliminary data.</text>
</comment>
<feature type="domain" description="DM13" evidence="2">
    <location>
        <begin position="51"/>
        <end position="156"/>
    </location>
</feature>
<gene>
    <name evidence="3" type="ORF">BOO71_0007150</name>
</gene>
<dbReference type="PROSITE" id="PS51549">
    <property type="entry name" value="DM13"/>
    <property type="match status" value="1"/>
</dbReference>
<dbReference type="STRING" id="249408.BOO71_0007150"/>
<evidence type="ECO:0000259" key="2">
    <source>
        <dbReference type="PROSITE" id="PS51549"/>
    </source>
</evidence>
<dbReference type="AlphaFoldDB" id="A0A1U7NYN3"/>
<proteinExistence type="predicted"/>
<evidence type="ECO:0000256" key="1">
    <source>
        <dbReference type="SAM" id="SignalP"/>
    </source>
</evidence>
<dbReference type="EMBL" id="MSTI01000077">
    <property type="protein sequence ID" value="OLV18031.1"/>
    <property type="molecule type" value="Genomic_DNA"/>
</dbReference>
<reference evidence="3 4" key="1">
    <citation type="submission" date="2017-01" db="EMBL/GenBank/DDBJ databases">
        <title>Genome Analysis of Deinococcus marmoris KOPRI26562.</title>
        <authorList>
            <person name="Kim J.H."/>
            <person name="Oh H.-M."/>
        </authorList>
    </citation>
    <scope>NUCLEOTIDE SEQUENCE [LARGE SCALE GENOMIC DNA]</scope>
    <source>
        <strain evidence="3 4">KOPRI26562</strain>
    </source>
</reference>
<keyword evidence="1" id="KW-0732">Signal</keyword>
<dbReference type="Proteomes" id="UP000186607">
    <property type="component" value="Unassembled WGS sequence"/>
</dbReference>
<dbReference type="InterPro" id="IPR019545">
    <property type="entry name" value="DM13_domain"/>
</dbReference>
<accession>A0A1U7NYN3</accession>
<dbReference type="RefSeq" id="WP_075832666.1">
    <property type="nucleotide sequence ID" value="NZ_MSTI01000077.1"/>
</dbReference>
<evidence type="ECO:0000313" key="4">
    <source>
        <dbReference type="Proteomes" id="UP000186607"/>
    </source>
</evidence>
<feature type="signal peptide" evidence="1">
    <location>
        <begin position="1"/>
        <end position="22"/>
    </location>
</feature>
<dbReference type="OrthoDB" id="72745at2"/>